<gene>
    <name evidence="4" type="ORF">GC105_06555</name>
</gene>
<feature type="transmembrane region" description="Helical" evidence="3">
    <location>
        <begin position="161"/>
        <end position="182"/>
    </location>
</feature>
<evidence type="ECO:0000313" key="5">
    <source>
        <dbReference type="Proteomes" id="UP000440004"/>
    </source>
</evidence>
<evidence type="ECO:0000256" key="3">
    <source>
        <dbReference type="SAM" id="Phobius"/>
    </source>
</evidence>
<keyword evidence="1 2" id="KW-0808">Transferase</keyword>
<evidence type="ECO:0008006" key="6">
    <source>
        <dbReference type="Google" id="ProtNLM"/>
    </source>
</evidence>
<dbReference type="InterPro" id="IPR000462">
    <property type="entry name" value="CDP-OH_P_trans"/>
</dbReference>
<evidence type="ECO:0000313" key="4">
    <source>
        <dbReference type="EMBL" id="MPW25444.1"/>
    </source>
</evidence>
<evidence type="ECO:0000256" key="1">
    <source>
        <dbReference type="ARBA" id="ARBA00022679"/>
    </source>
</evidence>
<comment type="similarity">
    <text evidence="2">Belongs to the CDP-alcohol phosphatidyltransferase class-I family.</text>
</comment>
<reference evidence="4 5" key="1">
    <citation type="submission" date="2019-10" db="EMBL/GenBank/DDBJ databases">
        <title>Alkalibaculum tamaniensis sp.nov., a new alkaliphilic acetogen, isolated on methoxylated aromatics from a mud volcano.</title>
        <authorList>
            <person name="Khomyakova M.A."/>
            <person name="Merkel A.Y."/>
            <person name="Bonch-Osmolovskaya E.A."/>
            <person name="Slobodkin A.I."/>
        </authorList>
    </citation>
    <scope>NUCLEOTIDE SEQUENCE [LARGE SCALE GENOMIC DNA]</scope>
    <source>
        <strain evidence="4 5">M08DMB</strain>
    </source>
</reference>
<accession>A0A6A7K7Q0</accession>
<dbReference type="EMBL" id="WHNX01000008">
    <property type="protein sequence ID" value="MPW25444.1"/>
    <property type="molecule type" value="Genomic_DNA"/>
</dbReference>
<feature type="transmembrane region" description="Helical" evidence="3">
    <location>
        <begin position="38"/>
        <end position="57"/>
    </location>
</feature>
<protein>
    <recommendedName>
        <fullName evidence="6">CDP-diacylglycerol--glycerol-3-phosphate 3-phosphatidyltransferase</fullName>
    </recommendedName>
</protein>
<sequence>MKCLIIKNAANAFTALRVACTPIILFVTYKLLDGNTSMELYIYFIFLYLIICTSDFIDGKIARTYGIETRFGVIFDLIADFCFVTFMHTVMIIHHIIPGWFIFVILDRFFNFMITSKIENNSESQNFQPKSDKIGQYIAISMYITPFIVLVNYFFWSSQLFLTHLIVYCITGLSIVTSYSRIINIKSLIVKKVE</sequence>
<proteinExistence type="inferred from homology"/>
<dbReference type="Proteomes" id="UP000440004">
    <property type="component" value="Unassembled WGS sequence"/>
</dbReference>
<name>A0A6A7K7Q0_9FIRM</name>
<dbReference type="RefSeq" id="WP_152802950.1">
    <property type="nucleotide sequence ID" value="NZ_WHNX01000008.1"/>
</dbReference>
<dbReference type="InterPro" id="IPR048254">
    <property type="entry name" value="CDP_ALCOHOL_P_TRANSF_CS"/>
</dbReference>
<keyword evidence="3" id="KW-1133">Transmembrane helix</keyword>
<organism evidence="4 5">
    <name type="scientific">Alkalibaculum sporogenes</name>
    <dbReference type="NCBI Taxonomy" id="2655001"/>
    <lineage>
        <taxon>Bacteria</taxon>
        <taxon>Bacillati</taxon>
        <taxon>Bacillota</taxon>
        <taxon>Clostridia</taxon>
        <taxon>Eubacteriales</taxon>
        <taxon>Eubacteriaceae</taxon>
        <taxon>Alkalibaculum</taxon>
    </lineage>
</organism>
<feature type="transmembrane region" description="Helical" evidence="3">
    <location>
        <begin position="92"/>
        <end position="114"/>
    </location>
</feature>
<dbReference type="GO" id="GO:0016780">
    <property type="term" value="F:phosphotransferase activity, for other substituted phosphate groups"/>
    <property type="evidence" value="ECO:0007669"/>
    <property type="project" value="InterPro"/>
</dbReference>
<dbReference type="PROSITE" id="PS00379">
    <property type="entry name" value="CDP_ALCOHOL_P_TRANSF"/>
    <property type="match status" value="1"/>
</dbReference>
<keyword evidence="5" id="KW-1185">Reference proteome</keyword>
<comment type="caution">
    <text evidence="4">The sequence shown here is derived from an EMBL/GenBank/DDBJ whole genome shotgun (WGS) entry which is preliminary data.</text>
</comment>
<dbReference type="Pfam" id="PF01066">
    <property type="entry name" value="CDP-OH_P_transf"/>
    <property type="match status" value="1"/>
</dbReference>
<dbReference type="Gene3D" id="1.20.120.1760">
    <property type="match status" value="1"/>
</dbReference>
<dbReference type="AlphaFoldDB" id="A0A6A7K7Q0"/>
<dbReference type="GO" id="GO:0016020">
    <property type="term" value="C:membrane"/>
    <property type="evidence" value="ECO:0007669"/>
    <property type="project" value="InterPro"/>
</dbReference>
<keyword evidence="3" id="KW-0812">Transmembrane</keyword>
<dbReference type="GO" id="GO:0008654">
    <property type="term" value="P:phospholipid biosynthetic process"/>
    <property type="evidence" value="ECO:0007669"/>
    <property type="project" value="InterPro"/>
</dbReference>
<dbReference type="InterPro" id="IPR043130">
    <property type="entry name" value="CDP-OH_PTrfase_TM_dom"/>
</dbReference>
<feature type="transmembrane region" description="Helical" evidence="3">
    <location>
        <begin position="134"/>
        <end position="155"/>
    </location>
</feature>
<keyword evidence="3" id="KW-0472">Membrane</keyword>
<evidence type="ECO:0000256" key="2">
    <source>
        <dbReference type="RuleBase" id="RU003750"/>
    </source>
</evidence>